<comment type="caution">
    <text evidence="2">The sequence shown here is derived from an EMBL/GenBank/DDBJ whole genome shotgun (WGS) entry which is preliminary data.</text>
</comment>
<dbReference type="EMBL" id="BSDZ01000051">
    <property type="protein sequence ID" value="GLI66929.1"/>
    <property type="molecule type" value="Genomic_DNA"/>
</dbReference>
<proteinExistence type="predicted"/>
<name>A0ABQ5SAY0_9CHLO</name>
<evidence type="ECO:0000313" key="2">
    <source>
        <dbReference type="EMBL" id="GLI66929.1"/>
    </source>
</evidence>
<evidence type="ECO:0000256" key="1">
    <source>
        <dbReference type="SAM" id="Coils"/>
    </source>
</evidence>
<reference evidence="2 3" key="1">
    <citation type="journal article" date="2023" name="IScience">
        <title>Expanded male sex-determining region conserved during the evolution of homothallism in the green alga Volvox.</title>
        <authorList>
            <person name="Yamamoto K."/>
            <person name="Matsuzaki R."/>
            <person name="Mahakham W."/>
            <person name="Heman W."/>
            <person name="Sekimoto H."/>
            <person name="Kawachi M."/>
            <person name="Minakuchi Y."/>
            <person name="Toyoda A."/>
            <person name="Nozaki H."/>
        </authorList>
    </citation>
    <scope>NUCLEOTIDE SEQUENCE [LARGE SCALE GENOMIC DNA]</scope>
    <source>
        <strain evidence="2 3">NIES-4468</strain>
    </source>
</reference>
<feature type="coiled-coil region" evidence="1">
    <location>
        <begin position="212"/>
        <end position="239"/>
    </location>
</feature>
<keyword evidence="3" id="KW-1185">Reference proteome</keyword>
<organism evidence="2 3">
    <name type="scientific">Volvox africanus</name>
    <dbReference type="NCBI Taxonomy" id="51714"/>
    <lineage>
        <taxon>Eukaryota</taxon>
        <taxon>Viridiplantae</taxon>
        <taxon>Chlorophyta</taxon>
        <taxon>core chlorophytes</taxon>
        <taxon>Chlorophyceae</taxon>
        <taxon>CS clade</taxon>
        <taxon>Chlamydomonadales</taxon>
        <taxon>Volvocaceae</taxon>
        <taxon>Volvox</taxon>
    </lineage>
</organism>
<sequence length="246" mass="27975">MSWTHLTMLSKRCFVDAMPSARERVPNAAGLRSPFSCNVSRRLRNKLSSAYDLSSYQWRRYATSFSEADAQFARLEGARLSQQRSTDLLARLLESPDPTEVARQHVERLNEEFFMTGSAYLTLARKDGNVDVAARLERALTAAWSVKHSTLRPELQLLNILVRAETEAERKQLYMSGGTDLLSTLVMNDRWFLTALDRMAADVERQPPNPGKAQLMSRLRAIQRETEALERQATRLYQHGEGGGRQ</sequence>
<gene>
    <name evidence="2" type="ORF">VaNZ11_010959</name>
</gene>
<evidence type="ECO:0000313" key="3">
    <source>
        <dbReference type="Proteomes" id="UP001165090"/>
    </source>
</evidence>
<accession>A0ABQ5SAY0</accession>
<protein>
    <submittedName>
        <fullName evidence="2">Uncharacterized protein</fullName>
    </submittedName>
</protein>
<keyword evidence="1" id="KW-0175">Coiled coil</keyword>
<dbReference type="Proteomes" id="UP001165090">
    <property type="component" value="Unassembled WGS sequence"/>
</dbReference>